<dbReference type="Proteomes" id="UP001244011">
    <property type="component" value="Unassembled WGS sequence"/>
</dbReference>
<proteinExistence type="predicted"/>
<gene>
    <name evidence="1" type="ORF">QBC33DRAFT_357302</name>
</gene>
<accession>A0AAJ0C4U4</accession>
<dbReference type="GeneID" id="85307071"/>
<organism evidence="1 2">
    <name type="scientific">Phialemonium atrogriseum</name>
    <dbReference type="NCBI Taxonomy" id="1093897"/>
    <lineage>
        <taxon>Eukaryota</taxon>
        <taxon>Fungi</taxon>
        <taxon>Dikarya</taxon>
        <taxon>Ascomycota</taxon>
        <taxon>Pezizomycotina</taxon>
        <taxon>Sordariomycetes</taxon>
        <taxon>Sordariomycetidae</taxon>
        <taxon>Cephalothecales</taxon>
        <taxon>Cephalothecaceae</taxon>
        <taxon>Phialemonium</taxon>
    </lineage>
</organism>
<dbReference type="AlphaFoldDB" id="A0AAJ0C4U4"/>
<protein>
    <submittedName>
        <fullName evidence="1">Uncharacterized protein</fullName>
    </submittedName>
</protein>
<sequence>MLGLDENVLTAILESVLWEPDVPSNHTGQWLWPLRTILGPVMEAKDHELLAKLFSPTEAAPLWLGTMIGGGYPILLRTIDYSNCFAGKTLDPAAWTGIARSFLALHSPGLYMQNGAISRSDVWRLRRDCQHVYDKYEEDYTREPMCGWRPFGTMPLEDVEIDLHDHLLCSHEWVYKHWTWLHNFAIDTGRSPAGGPRLMVERPGQTDKTEDPALWHTNQYRSRGDAKAIRSISRHHTEWVFKWCGNQVEKGFTGHVIPPCHYSRVPPRSTDSRIGRVDMARICDYRPGRCLGNRVGCRRRRLNQLSCRSVVRKGDADEVPPWASLESRLLLLLNQTRNPPLETDWSD</sequence>
<name>A0AAJ0C4U4_9PEZI</name>
<dbReference type="RefSeq" id="XP_060284940.1">
    <property type="nucleotide sequence ID" value="XM_060423884.1"/>
</dbReference>
<evidence type="ECO:0000313" key="1">
    <source>
        <dbReference type="EMBL" id="KAK1768727.1"/>
    </source>
</evidence>
<reference evidence="1" key="1">
    <citation type="submission" date="2023-06" db="EMBL/GenBank/DDBJ databases">
        <title>Genome-scale phylogeny and comparative genomics of the fungal order Sordariales.</title>
        <authorList>
            <consortium name="Lawrence Berkeley National Laboratory"/>
            <person name="Hensen N."/>
            <person name="Bonometti L."/>
            <person name="Westerberg I."/>
            <person name="Brannstrom I.O."/>
            <person name="Guillou S."/>
            <person name="Cros-Aarteil S."/>
            <person name="Calhoun S."/>
            <person name="Haridas S."/>
            <person name="Kuo A."/>
            <person name="Mondo S."/>
            <person name="Pangilinan J."/>
            <person name="Riley R."/>
            <person name="Labutti K."/>
            <person name="Andreopoulos B."/>
            <person name="Lipzen A."/>
            <person name="Chen C."/>
            <person name="Yanf M."/>
            <person name="Daum C."/>
            <person name="Ng V."/>
            <person name="Clum A."/>
            <person name="Steindorff A."/>
            <person name="Ohm R."/>
            <person name="Martin F."/>
            <person name="Silar P."/>
            <person name="Natvig D."/>
            <person name="Lalanne C."/>
            <person name="Gautier V."/>
            <person name="Ament-Velasquez S.L."/>
            <person name="Kruys A."/>
            <person name="Hutchinson M.I."/>
            <person name="Powell A.J."/>
            <person name="Barry K."/>
            <person name="Miller A.N."/>
            <person name="Grigoriev I.V."/>
            <person name="Debuchy R."/>
            <person name="Gladieux P."/>
            <person name="Thoren M.H."/>
            <person name="Johannesson H."/>
        </authorList>
    </citation>
    <scope>NUCLEOTIDE SEQUENCE</scope>
    <source>
        <strain evidence="1">8032-3</strain>
    </source>
</reference>
<dbReference type="EMBL" id="MU839004">
    <property type="protein sequence ID" value="KAK1768727.1"/>
    <property type="molecule type" value="Genomic_DNA"/>
</dbReference>
<comment type="caution">
    <text evidence="1">The sequence shown here is derived from an EMBL/GenBank/DDBJ whole genome shotgun (WGS) entry which is preliminary data.</text>
</comment>
<keyword evidence="2" id="KW-1185">Reference proteome</keyword>
<evidence type="ECO:0000313" key="2">
    <source>
        <dbReference type="Proteomes" id="UP001244011"/>
    </source>
</evidence>